<keyword evidence="3" id="KW-1185">Reference proteome</keyword>
<reference evidence="2 3" key="1">
    <citation type="journal article" date="2016" name="Mol. Biol. Evol.">
        <title>Comparative Genomics of Early-Diverging Mushroom-Forming Fungi Provides Insights into the Origins of Lignocellulose Decay Capabilities.</title>
        <authorList>
            <person name="Nagy L.G."/>
            <person name="Riley R."/>
            <person name="Tritt A."/>
            <person name="Adam C."/>
            <person name="Daum C."/>
            <person name="Floudas D."/>
            <person name="Sun H."/>
            <person name="Yadav J.S."/>
            <person name="Pangilinan J."/>
            <person name="Larsson K.H."/>
            <person name="Matsuura K."/>
            <person name="Barry K."/>
            <person name="Labutti K."/>
            <person name="Kuo R."/>
            <person name="Ohm R.A."/>
            <person name="Bhattacharya S.S."/>
            <person name="Shirouzu T."/>
            <person name="Yoshinaga Y."/>
            <person name="Martin F.M."/>
            <person name="Grigoriev I.V."/>
            <person name="Hibbett D.S."/>
        </authorList>
    </citation>
    <scope>NUCLEOTIDE SEQUENCE [LARGE SCALE GENOMIC DNA]</scope>
    <source>
        <strain evidence="2 3">CBS 109695</strain>
    </source>
</reference>
<name>A0A166IW19_9AGAM</name>
<evidence type="ECO:0000313" key="3">
    <source>
        <dbReference type="Proteomes" id="UP000076532"/>
    </source>
</evidence>
<dbReference type="EMBL" id="KV417557">
    <property type="protein sequence ID" value="KZP20233.1"/>
    <property type="molecule type" value="Genomic_DNA"/>
</dbReference>
<organism evidence="2 3">
    <name type="scientific">Athelia psychrophila</name>
    <dbReference type="NCBI Taxonomy" id="1759441"/>
    <lineage>
        <taxon>Eukaryota</taxon>
        <taxon>Fungi</taxon>
        <taxon>Dikarya</taxon>
        <taxon>Basidiomycota</taxon>
        <taxon>Agaricomycotina</taxon>
        <taxon>Agaricomycetes</taxon>
        <taxon>Agaricomycetidae</taxon>
        <taxon>Atheliales</taxon>
        <taxon>Atheliaceae</taxon>
        <taxon>Athelia</taxon>
    </lineage>
</organism>
<accession>A0A166IW19</accession>
<evidence type="ECO:0000256" key="1">
    <source>
        <dbReference type="SAM" id="MobiDB-lite"/>
    </source>
</evidence>
<proteinExistence type="predicted"/>
<feature type="region of interest" description="Disordered" evidence="1">
    <location>
        <begin position="51"/>
        <end position="81"/>
    </location>
</feature>
<dbReference type="Proteomes" id="UP000076532">
    <property type="component" value="Unassembled WGS sequence"/>
</dbReference>
<protein>
    <submittedName>
        <fullName evidence="2">Uncharacterized protein</fullName>
    </submittedName>
</protein>
<gene>
    <name evidence="2" type="ORF">FIBSPDRAFT_954847</name>
</gene>
<sequence length="81" mass="8664">MSISLPRPRMGLLRAGLPLIERVTQGAQDRCSWGVSIAVADEDDVIEEVTGMQPENEDKGHFGVNSVGPDLMDVDVGAGEK</sequence>
<evidence type="ECO:0000313" key="2">
    <source>
        <dbReference type="EMBL" id="KZP20233.1"/>
    </source>
</evidence>
<dbReference type="AlphaFoldDB" id="A0A166IW19"/>